<accession>A0A7J7FNK7</accession>
<sequence length="107" mass="11519">MSGREGGQKCLKQPKTRARQMDEEDKAFTQKRKEKQKKLEELKAKAARKGPLVTGGVKESGNKSTVPCAGAVVTLNSIPVKTSGLPAVTSVATDSENEVSSWSLLYI</sequence>
<evidence type="ECO:0000313" key="3">
    <source>
        <dbReference type="EMBL" id="KAF5929642.1"/>
    </source>
</evidence>
<dbReference type="PANTHER" id="PTHR28632">
    <property type="entry name" value="TRANSLATION MACHINERY-ASSOCIATED PROTEIN 7"/>
    <property type="match status" value="1"/>
</dbReference>
<dbReference type="AlphaFoldDB" id="A0A7J7FNK7"/>
<dbReference type="InterPro" id="IPR015157">
    <property type="entry name" value="TMA7"/>
</dbReference>
<evidence type="ECO:0000313" key="4">
    <source>
        <dbReference type="Proteomes" id="UP000551758"/>
    </source>
</evidence>
<keyword evidence="4" id="KW-1185">Reference proteome</keyword>
<comment type="caution">
    <text evidence="3">The sequence shown here is derived from an EMBL/GenBank/DDBJ whole genome shotgun (WGS) entry which is preliminary data.</text>
</comment>
<evidence type="ECO:0000256" key="2">
    <source>
        <dbReference type="SAM" id="MobiDB-lite"/>
    </source>
</evidence>
<dbReference type="Pfam" id="PF09072">
    <property type="entry name" value="TMA7"/>
    <property type="match status" value="1"/>
</dbReference>
<feature type="region of interest" description="Disordered" evidence="2">
    <location>
        <begin position="1"/>
        <end position="37"/>
    </location>
</feature>
<gene>
    <name evidence="3" type="ORF">HPG69_002363</name>
</gene>
<protein>
    <recommendedName>
        <fullName evidence="5">Translation machinery-associated protein 7</fullName>
    </recommendedName>
</protein>
<reference evidence="3 4" key="1">
    <citation type="journal article" date="2020" name="Mol. Biol. Evol.">
        <title>Interspecific Gene Flow and the Evolution of Specialization in Black and White Rhinoceros.</title>
        <authorList>
            <person name="Moodley Y."/>
            <person name="Westbury M.V."/>
            <person name="Russo I.M."/>
            <person name="Gopalakrishnan S."/>
            <person name="Rakotoarivelo A."/>
            <person name="Olsen R.A."/>
            <person name="Prost S."/>
            <person name="Tunstall T."/>
            <person name="Ryder O.A."/>
            <person name="Dalen L."/>
            <person name="Bruford M.W."/>
        </authorList>
    </citation>
    <scope>NUCLEOTIDE SEQUENCE [LARGE SCALE GENOMIC DNA]</scope>
    <source>
        <strain evidence="3">SBR-YM</strain>
        <tissue evidence="3">Skin</tissue>
    </source>
</reference>
<comment type="similarity">
    <text evidence="1">Belongs to the TMA7 family.</text>
</comment>
<evidence type="ECO:0008006" key="5">
    <source>
        <dbReference type="Google" id="ProtNLM"/>
    </source>
</evidence>
<proteinExistence type="inferred from homology"/>
<dbReference type="Proteomes" id="UP000551758">
    <property type="component" value="Unassembled WGS sequence"/>
</dbReference>
<evidence type="ECO:0000256" key="1">
    <source>
        <dbReference type="ARBA" id="ARBA00006631"/>
    </source>
</evidence>
<organism evidence="3 4">
    <name type="scientific">Diceros bicornis minor</name>
    <name type="common">South-central black rhinoceros</name>
    <dbReference type="NCBI Taxonomy" id="77932"/>
    <lineage>
        <taxon>Eukaryota</taxon>
        <taxon>Metazoa</taxon>
        <taxon>Chordata</taxon>
        <taxon>Craniata</taxon>
        <taxon>Vertebrata</taxon>
        <taxon>Euteleostomi</taxon>
        <taxon>Mammalia</taxon>
        <taxon>Eutheria</taxon>
        <taxon>Laurasiatheria</taxon>
        <taxon>Perissodactyla</taxon>
        <taxon>Rhinocerotidae</taxon>
        <taxon>Diceros</taxon>
    </lineage>
</organism>
<dbReference type="EMBL" id="JACDTQ010000017">
    <property type="protein sequence ID" value="KAF5929642.1"/>
    <property type="molecule type" value="Genomic_DNA"/>
</dbReference>
<name>A0A7J7FNK7_DICBM</name>